<dbReference type="EMBL" id="JBHUCX010000024">
    <property type="protein sequence ID" value="MFD1675056.1"/>
    <property type="molecule type" value="Genomic_DNA"/>
</dbReference>
<dbReference type="Proteomes" id="UP001597079">
    <property type="component" value="Unassembled WGS sequence"/>
</dbReference>
<keyword evidence="1" id="KW-0175">Coiled coil</keyword>
<sequence>MSEDVVQQLFKMVARNNELTQQALKEVAEMRQEMNHGFQQVNSRLERVEERMDGLSTRVRLVNRYASDLRLDVDELKGERA</sequence>
<comment type="caution">
    <text evidence="2">The sequence shown here is derived from an EMBL/GenBank/DDBJ whole genome shotgun (WGS) entry which is preliminary data.</text>
</comment>
<evidence type="ECO:0000313" key="3">
    <source>
        <dbReference type="Proteomes" id="UP001597079"/>
    </source>
</evidence>
<evidence type="ECO:0000256" key="1">
    <source>
        <dbReference type="SAM" id="Coils"/>
    </source>
</evidence>
<organism evidence="2 3">
    <name type="scientific">Alicyclobacillus fodiniaquatilis</name>
    <dbReference type="NCBI Taxonomy" id="1661150"/>
    <lineage>
        <taxon>Bacteria</taxon>
        <taxon>Bacillati</taxon>
        <taxon>Bacillota</taxon>
        <taxon>Bacilli</taxon>
        <taxon>Bacillales</taxon>
        <taxon>Alicyclobacillaceae</taxon>
        <taxon>Alicyclobacillus</taxon>
    </lineage>
</organism>
<proteinExistence type="predicted"/>
<protein>
    <submittedName>
        <fullName evidence="2">Uncharacterized protein</fullName>
    </submittedName>
</protein>
<dbReference type="RefSeq" id="WP_377942921.1">
    <property type="nucleotide sequence ID" value="NZ_JBHUCX010000024.1"/>
</dbReference>
<accession>A0ABW4JF65</accession>
<reference evidence="3" key="1">
    <citation type="journal article" date="2019" name="Int. J. Syst. Evol. Microbiol.">
        <title>The Global Catalogue of Microorganisms (GCM) 10K type strain sequencing project: providing services to taxonomists for standard genome sequencing and annotation.</title>
        <authorList>
            <consortium name="The Broad Institute Genomics Platform"/>
            <consortium name="The Broad Institute Genome Sequencing Center for Infectious Disease"/>
            <person name="Wu L."/>
            <person name="Ma J."/>
        </authorList>
    </citation>
    <scope>NUCLEOTIDE SEQUENCE [LARGE SCALE GENOMIC DNA]</scope>
    <source>
        <strain evidence="3">CGMCC 1.12286</strain>
    </source>
</reference>
<dbReference type="Gene3D" id="3.90.20.10">
    <property type="match status" value="1"/>
</dbReference>
<keyword evidence="3" id="KW-1185">Reference proteome</keyword>
<evidence type="ECO:0000313" key="2">
    <source>
        <dbReference type="EMBL" id="MFD1675056.1"/>
    </source>
</evidence>
<name>A0ABW4JF65_9BACL</name>
<gene>
    <name evidence="2" type="ORF">ACFSB2_10150</name>
</gene>
<feature type="coiled-coil region" evidence="1">
    <location>
        <begin position="31"/>
        <end position="58"/>
    </location>
</feature>